<comment type="caution">
    <text evidence="2">The sequence shown here is derived from an EMBL/GenBank/DDBJ whole genome shotgun (WGS) entry which is preliminary data.</text>
</comment>
<feature type="transmembrane region" description="Helical" evidence="1">
    <location>
        <begin position="187"/>
        <end position="212"/>
    </location>
</feature>
<accession>A0A438HK30</accession>
<keyword evidence="1" id="KW-0812">Transmembrane</keyword>
<evidence type="ECO:0000313" key="3">
    <source>
        <dbReference type="Proteomes" id="UP000288805"/>
    </source>
</evidence>
<reference evidence="2 3" key="1">
    <citation type="journal article" date="2018" name="PLoS Genet.">
        <title>Population sequencing reveals clonal diversity and ancestral inbreeding in the grapevine cultivar Chardonnay.</title>
        <authorList>
            <person name="Roach M.J."/>
            <person name="Johnson D.L."/>
            <person name="Bohlmann J."/>
            <person name="van Vuuren H.J."/>
            <person name="Jones S.J."/>
            <person name="Pretorius I.S."/>
            <person name="Schmidt S.A."/>
            <person name="Borneman A.R."/>
        </authorList>
    </citation>
    <scope>NUCLEOTIDE SEQUENCE [LARGE SCALE GENOMIC DNA]</scope>
    <source>
        <strain evidence="3">cv. Chardonnay</strain>
        <tissue evidence="2">Leaf</tissue>
    </source>
</reference>
<keyword evidence="1" id="KW-1133">Transmembrane helix</keyword>
<proteinExistence type="predicted"/>
<feature type="transmembrane region" description="Helical" evidence="1">
    <location>
        <begin position="331"/>
        <end position="354"/>
    </location>
</feature>
<gene>
    <name evidence="2" type="ORF">CK203_048574</name>
</gene>
<dbReference type="Proteomes" id="UP000288805">
    <property type="component" value="Unassembled WGS sequence"/>
</dbReference>
<dbReference type="EMBL" id="QGNW01000211">
    <property type="protein sequence ID" value="RVW84796.1"/>
    <property type="molecule type" value="Genomic_DNA"/>
</dbReference>
<dbReference type="AlphaFoldDB" id="A0A438HK30"/>
<keyword evidence="1" id="KW-0472">Membrane</keyword>
<organism evidence="2 3">
    <name type="scientific">Vitis vinifera</name>
    <name type="common">Grape</name>
    <dbReference type="NCBI Taxonomy" id="29760"/>
    <lineage>
        <taxon>Eukaryota</taxon>
        <taxon>Viridiplantae</taxon>
        <taxon>Streptophyta</taxon>
        <taxon>Embryophyta</taxon>
        <taxon>Tracheophyta</taxon>
        <taxon>Spermatophyta</taxon>
        <taxon>Magnoliopsida</taxon>
        <taxon>eudicotyledons</taxon>
        <taxon>Gunneridae</taxon>
        <taxon>Pentapetalae</taxon>
        <taxon>rosids</taxon>
        <taxon>Vitales</taxon>
        <taxon>Vitaceae</taxon>
        <taxon>Viteae</taxon>
        <taxon>Vitis</taxon>
    </lineage>
</organism>
<evidence type="ECO:0000313" key="2">
    <source>
        <dbReference type="EMBL" id="RVW84796.1"/>
    </source>
</evidence>
<protein>
    <submittedName>
        <fullName evidence="2">Uncharacterized protein</fullName>
    </submittedName>
</protein>
<sequence>MARFTYLVMDDLVSSGFLTYHTSDAILGAINIFSSAFRAISIFSSAFRAIIVLSFGIQSHYRSHFRHSEPSSFSFSAFKATIPSQFQRSKSSSFSVLAFRAIIASQLRHSEPSTFLVRCSEQSLFSVSALRAIIASQLWHSEPSTFSIRRSEPLSFSAIIAYRFRHLEPSSLLNFGVQRHHRFSTSAFRAIIIFSSTFRAIIILDFGVRAIIASHSAFRVIMSFFGSAFRATIFLQFNVQSHHLSPIQHSESLSSYCLVFKVTVPFTAWHSKLSSYHDRAFVATFSTYRAYSFRHLESSSFILLAFRVVSPQPCHSESWLRTFIFTNIAPLTFMALCSSWFFFLTSLPCVYRLFVIALPDFPFHYS</sequence>
<evidence type="ECO:0000256" key="1">
    <source>
        <dbReference type="SAM" id="Phobius"/>
    </source>
</evidence>
<name>A0A438HK30_VITVI</name>